<dbReference type="STRING" id="6216.A0A0R3SIY5"/>
<reference evidence="1 2" key="2">
    <citation type="submission" date="2018-11" db="EMBL/GenBank/DDBJ databases">
        <authorList>
            <consortium name="Pathogen Informatics"/>
        </authorList>
    </citation>
    <scope>NUCLEOTIDE SEQUENCE [LARGE SCALE GENOMIC DNA]</scope>
</reference>
<dbReference type="AlphaFoldDB" id="A0A0R3SIY5"/>
<dbReference type="EMBL" id="UYSG01002114">
    <property type="protein sequence ID" value="VDL57060.1"/>
    <property type="molecule type" value="Genomic_DNA"/>
</dbReference>
<accession>A0A0R3SIY5</accession>
<evidence type="ECO:0000313" key="1">
    <source>
        <dbReference type="EMBL" id="VDL57060.1"/>
    </source>
</evidence>
<organism evidence="3">
    <name type="scientific">Hymenolepis diminuta</name>
    <name type="common">Rat tapeworm</name>
    <dbReference type="NCBI Taxonomy" id="6216"/>
    <lineage>
        <taxon>Eukaryota</taxon>
        <taxon>Metazoa</taxon>
        <taxon>Spiralia</taxon>
        <taxon>Lophotrochozoa</taxon>
        <taxon>Platyhelminthes</taxon>
        <taxon>Cestoda</taxon>
        <taxon>Eucestoda</taxon>
        <taxon>Cyclophyllidea</taxon>
        <taxon>Hymenolepididae</taxon>
        <taxon>Hymenolepis</taxon>
    </lineage>
</organism>
<evidence type="ECO:0000313" key="2">
    <source>
        <dbReference type="Proteomes" id="UP000274504"/>
    </source>
</evidence>
<gene>
    <name evidence="1" type="ORF">HDID_LOCUS4898</name>
</gene>
<protein>
    <submittedName>
        <fullName evidence="3">Sema domain-containing protein</fullName>
    </submittedName>
</protein>
<dbReference type="Proteomes" id="UP000274504">
    <property type="component" value="Unassembled WGS sequence"/>
</dbReference>
<reference evidence="3" key="1">
    <citation type="submission" date="2017-02" db="UniProtKB">
        <authorList>
            <consortium name="WormBaseParasite"/>
        </authorList>
    </citation>
    <scope>IDENTIFICATION</scope>
</reference>
<sequence>MLYNYYSSAHKSSPINITIKPHEHIRIIFVSAFLGFRLARISFASPSFVLLFLPTRSGAEGSSEKANSSLSGLLCRLRRGPGDEGVRYAKQVNAIECFQNPQNPIRFDSVVLASESARGSIKCYLVSTHNGYYLSVRINKLDLKGNCPTFTISEYSALMINEIPESENFPAISISEPSDANQLVS</sequence>
<name>A0A0R3SIY5_HYMDI</name>
<dbReference type="WBParaSite" id="HDID_0000490001-mRNA-1">
    <property type="protein sequence ID" value="HDID_0000490001-mRNA-1"/>
    <property type="gene ID" value="HDID_0000490001"/>
</dbReference>
<proteinExistence type="predicted"/>
<evidence type="ECO:0000313" key="3">
    <source>
        <dbReference type="WBParaSite" id="HDID_0000490001-mRNA-1"/>
    </source>
</evidence>